<protein>
    <submittedName>
        <fullName evidence="2">Uncharacterized protein</fullName>
    </submittedName>
</protein>
<keyword evidence="1" id="KW-1133">Transmembrane helix</keyword>
<sequence length="60" mass="6139">MIALQILAGVAALALPCGGLTATLHHMYRCTWREAALYTAALLLAFGVLVGLSLLAGGIS</sequence>
<gene>
    <name evidence="2" type="ORF">SAMN04489793_3102</name>
</gene>
<keyword evidence="1" id="KW-0472">Membrane</keyword>
<keyword evidence="1" id="KW-0812">Transmembrane</keyword>
<dbReference type="STRING" id="57704.SAMN04489793_3102"/>
<dbReference type="EMBL" id="FNSA01000003">
    <property type="protein sequence ID" value="SEC74562.1"/>
    <property type="molecule type" value="Genomic_DNA"/>
</dbReference>
<accession>A0A1H4V0C7</accession>
<evidence type="ECO:0000313" key="3">
    <source>
        <dbReference type="Proteomes" id="UP000182241"/>
    </source>
</evidence>
<dbReference type="AlphaFoldDB" id="A0A1H4V0C7"/>
<dbReference type="RefSeq" id="WP_068742888.1">
    <property type="nucleotide sequence ID" value="NZ_FNSA01000003.1"/>
</dbReference>
<organism evidence="2 3">
    <name type="scientific">Tsukamurella tyrosinosolvens</name>
    <dbReference type="NCBI Taxonomy" id="57704"/>
    <lineage>
        <taxon>Bacteria</taxon>
        <taxon>Bacillati</taxon>
        <taxon>Actinomycetota</taxon>
        <taxon>Actinomycetes</taxon>
        <taxon>Mycobacteriales</taxon>
        <taxon>Tsukamurellaceae</taxon>
        <taxon>Tsukamurella</taxon>
    </lineage>
</organism>
<feature type="transmembrane region" description="Helical" evidence="1">
    <location>
        <begin position="35"/>
        <end position="56"/>
    </location>
</feature>
<evidence type="ECO:0000313" key="2">
    <source>
        <dbReference type="EMBL" id="SEC74562.1"/>
    </source>
</evidence>
<keyword evidence="3" id="KW-1185">Reference proteome</keyword>
<evidence type="ECO:0000256" key="1">
    <source>
        <dbReference type="SAM" id="Phobius"/>
    </source>
</evidence>
<name>A0A1H4V0C7_TSUTY</name>
<reference evidence="3" key="1">
    <citation type="submission" date="2016-10" db="EMBL/GenBank/DDBJ databases">
        <authorList>
            <person name="Varghese N."/>
            <person name="Submissions S."/>
        </authorList>
    </citation>
    <scope>NUCLEOTIDE SEQUENCE [LARGE SCALE GENOMIC DNA]</scope>
    <source>
        <strain evidence="3">DSM 44234</strain>
    </source>
</reference>
<dbReference type="Proteomes" id="UP000182241">
    <property type="component" value="Unassembled WGS sequence"/>
</dbReference>
<proteinExistence type="predicted"/>